<dbReference type="AlphaFoldDB" id="A0A0K0CWP5"/>
<sequence>LLALQKAHPEEFVVAVKSLMPGELGLDLLSALENFKSRALDKQLLMIYEKIRKAQQQI</sequence>
<reference evidence="1" key="1">
    <citation type="submission" date="2012-09" db="EMBL/GenBank/DDBJ databases">
        <authorList>
            <person name="Martin A.A."/>
        </authorList>
    </citation>
    <scope>NUCLEOTIDE SEQUENCE</scope>
</reference>
<accession>A0A0K0CWP5</accession>
<dbReference type="STRING" id="6313.A0A0K0CWP5"/>
<dbReference type="WBParaSite" id="ACAC_0000188801-mRNA-1">
    <property type="protein sequence ID" value="ACAC_0000188801-mRNA-1"/>
    <property type="gene ID" value="ACAC_0000188801"/>
</dbReference>
<keyword evidence="1" id="KW-1185">Reference proteome</keyword>
<protein>
    <submittedName>
        <fullName evidence="2">tRNA_NucTran2_2 domain-containing protein</fullName>
    </submittedName>
</protein>
<reference evidence="2" key="2">
    <citation type="submission" date="2017-02" db="UniProtKB">
        <authorList>
            <consortium name="WormBaseParasite"/>
        </authorList>
    </citation>
    <scope>IDENTIFICATION</scope>
</reference>
<organism evidence="1 2">
    <name type="scientific">Angiostrongylus cantonensis</name>
    <name type="common">Rat lungworm</name>
    <dbReference type="NCBI Taxonomy" id="6313"/>
    <lineage>
        <taxon>Eukaryota</taxon>
        <taxon>Metazoa</taxon>
        <taxon>Ecdysozoa</taxon>
        <taxon>Nematoda</taxon>
        <taxon>Chromadorea</taxon>
        <taxon>Rhabditida</taxon>
        <taxon>Rhabditina</taxon>
        <taxon>Rhabditomorpha</taxon>
        <taxon>Strongyloidea</taxon>
        <taxon>Metastrongylidae</taxon>
        <taxon>Angiostrongylus</taxon>
    </lineage>
</organism>
<name>A0A0K0CWP5_ANGCA</name>
<dbReference type="Proteomes" id="UP000035642">
    <property type="component" value="Unassembled WGS sequence"/>
</dbReference>
<proteinExistence type="predicted"/>
<evidence type="ECO:0000313" key="1">
    <source>
        <dbReference type="Proteomes" id="UP000035642"/>
    </source>
</evidence>
<evidence type="ECO:0000313" key="2">
    <source>
        <dbReference type="WBParaSite" id="ACAC_0000188801-mRNA-1"/>
    </source>
</evidence>